<dbReference type="EMBL" id="BLAY01000062">
    <property type="protein sequence ID" value="GET39282.1"/>
    <property type="molecule type" value="Genomic_DNA"/>
</dbReference>
<evidence type="ECO:0000313" key="2">
    <source>
        <dbReference type="Proteomes" id="UP001050975"/>
    </source>
</evidence>
<gene>
    <name evidence="1" type="ORF">MiSe_40460</name>
</gene>
<dbReference type="Proteomes" id="UP001050975">
    <property type="component" value="Unassembled WGS sequence"/>
</dbReference>
<name>A0AAV3XIK8_9CYAN</name>
<reference evidence="1" key="1">
    <citation type="submission" date="2019-10" db="EMBL/GenBank/DDBJ databases">
        <title>Draft genome sequece of Microseira wollei NIES-4236.</title>
        <authorList>
            <person name="Yamaguchi H."/>
            <person name="Suzuki S."/>
            <person name="Kawachi M."/>
        </authorList>
    </citation>
    <scope>NUCLEOTIDE SEQUENCE</scope>
    <source>
        <strain evidence="1">NIES-4236</strain>
    </source>
</reference>
<dbReference type="InterPro" id="IPR025132">
    <property type="entry name" value="DUF4058"/>
</dbReference>
<sequence>MPNPFPRMNPYLEHPDEWPQVHHLLLSSLLETLVPQLLPKYIVTIDKRIYRASESEDDLLVGLPDVSVPDNQTGTESRDSAVAVATPTATPVEVRVPMLMEFREGYLEVRETKNKEVVTVIELLSPANKRAGQGRKMYEEKRQQVLGSRTHLVEIDLLRGWKPLPVFDSNLAANYRILVSRGDRRPKADLYLFNLPDAIPTFPLPLRRGDVEPIVDLQPLINGLYDRSGYDYTIDYNSETVPKLSESEANWVDTLTQVASYIKRYW</sequence>
<evidence type="ECO:0008006" key="3">
    <source>
        <dbReference type="Google" id="ProtNLM"/>
    </source>
</evidence>
<keyword evidence="2" id="KW-1185">Reference proteome</keyword>
<dbReference type="AlphaFoldDB" id="A0AAV3XIK8"/>
<accession>A0AAV3XIK8</accession>
<dbReference type="RefSeq" id="WP_226584488.1">
    <property type="nucleotide sequence ID" value="NZ_BLAY01000062.1"/>
</dbReference>
<proteinExistence type="predicted"/>
<protein>
    <recommendedName>
        <fullName evidence="3">DUF4058 family protein</fullName>
    </recommendedName>
</protein>
<dbReference type="Pfam" id="PF13267">
    <property type="entry name" value="DUF4058"/>
    <property type="match status" value="1"/>
</dbReference>
<comment type="caution">
    <text evidence="1">The sequence shown here is derived from an EMBL/GenBank/DDBJ whole genome shotgun (WGS) entry which is preliminary data.</text>
</comment>
<evidence type="ECO:0000313" key="1">
    <source>
        <dbReference type="EMBL" id="GET39282.1"/>
    </source>
</evidence>
<organism evidence="1 2">
    <name type="scientific">Microseira wollei NIES-4236</name>
    <dbReference type="NCBI Taxonomy" id="2530354"/>
    <lineage>
        <taxon>Bacteria</taxon>
        <taxon>Bacillati</taxon>
        <taxon>Cyanobacteriota</taxon>
        <taxon>Cyanophyceae</taxon>
        <taxon>Oscillatoriophycideae</taxon>
        <taxon>Aerosakkonematales</taxon>
        <taxon>Aerosakkonemataceae</taxon>
        <taxon>Microseira</taxon>
    </lineage>
</organism>